<organism evidence="7 8">
    <name type="scientific">Campylobacter avium LMG 24591</name>
    <dbReference type="NCBI Taxonomy" id="522484"/>
    <lineage>
        <taxon>Bacteria</taxon>
        <taxon>Pseudomonadati</taxon>
        <taxon>Campylobacterota</taxon>
        <taxon>Epsilonproteobacteria</taxon>
        <taxon>Campylobacterales</taxon>
        <taxon>Campylobacteraceae</taxon>
        <taxon>Campylobacter</taxon>
    </lineage>
</organism>
<evidence type="ECO:0000313" key="7">
    <source>
        <dbReference type="EMBL" id="ASQ30410.1"/>
    </source>
</evidence>
<dbReference type="InterPro" id="IPR006300">
    <property type="entry name" value="FlgB"/>
</dbReference>
<protein>
    <recommendedName>
        <fullName evidence="3 6">Flagellar basal body rod protein FlgB</fullName>
    </recommendedName>
</protein>
<evidence type="ECO:0000313" key="8">
    <source>
        <dbReference type="Proteomes" id="UP000201169"/>
    </source>
</evidence>
<dbReference type="PIRSF" id="PIRSF002889">
    <property type="entry name" value="Rod_FlgB"/>
    <property type="match status" value="1"/>
</dbReference>
<evidence type="ECO:0000256" key="1">
    <source>
        <dbReference type="ARBA" id="ARBA00004117"/>
    </source>
</evidence>
<dbReference type="KEGG" id="cavi:CAV_0744"/>
<comment type="similarity">
    <text evidence="2 6">Belongs to the flagella basal body rod proteins family.</text>
</comment>
<evidence type="ECO:0000256" key="3">
    <source>
        <dbReference type="ARBA" id="ARBA00014376"/>
    </source>
</evidence>
<keyword evidence="7" id="KW-0966">Cell projection</keyword>
<evidence type="ECO:0000256" key="6">
    <source>
        <dbReference type="PIRNR" id="PIRNR002889"/>
    </source>
</evidence>
<sequence>MSMMVEMFKSKQLVASALAGRNLRNQLINSNLANVNTPFYKSRDIEFETALVNKSKEIFKKGKDLELKMAQTNENHQEPWKFPDPNKSTIYLRDGHLARNDANTVDLDVETTELSKNTAMITALDGVLRRQGNIVTAILDASSKLS</sequence>
<comment type="subunit">
    <text evidence="6">The basal body constitutes a major portion of the flagellar organelle and consists of a number of rings mounted on a central rod.</text>
</comment>
<name>A0A222MXK2_9BACT</name>
<dbReference type="EMBL" id="CP022347">
    <property type="protein sequence ID" value="ASQ30410.1"/>
    <property type="molecule type" value="Genomic_DNA"/>
</dbReference>
<keyword evidence="7" id="KW-0969">Cilium</keyword>
<reference evidence="7 8" key="1">
    <citation type="submission" date="2017-07" db="EMBL/GenBank/DDBJ databases">
        <title>Analysis of two Campylobacter avium genomes and identification of a novel hippuricase gene.</title>
        <authorList>
            <person name="Miller W.G."/>
            <person name="Chapman M.H."/>
            <person name="Yee E."/>
            <person name="Revez J."/>
            <person name="Bono J.L."/>
            <person name="Rossi M."/>
        </authorList>
    </citation>
    <scope>NUCLEOTIDE SEQUENCE [LARGE SCALE GENOMIC DNA]</scope>
    <source>
        <strain evidence="7 8">LMG 24591</strain>
    </source>
</reference>
<evidence type="ECO:0000256" key="5">
    <source>
        <dbReference type="ARBA" id="ARBA00024934"/>
    </source>
</evidence>
<keyword evidence="4 6" id="KW-0975">Bacterial flagellum</keyword>
<dbReference type="NCBIfam" id="TIGR01396">
    <property type="entry name" value="FlgB"/>
    <property type="match status" value="1"/>
</dbReference>
<keyword evidence="7" id="KW-0282">Flagellum</keyword>
<dbReference type="GO" id="GO:0071973">
    <property type="term" value="P:bacterial-type flagellum-dependent cell motility"/>
    <property type="evidence" value="ECO:0007669"/>
    <property type="project" value="InterPro"/>
</dbReference>
<accession>A0A222MXK2</accession>
<proteinExistence type="inferred from homology"/>
<dbReference type="GO" id="GO:0030694">
    <property type="term" value="C:bacterial-type flagellum basal body, rod"/>
    <property type="evidence" value="ECO:0007669"/>
    <property type="project" value="InterPro"/>
</dbReference>
<dbReference type="AlphaFoldDB" id="A0A222MXK2"/>
<evidence type="ECO:0000256" key="2">
    <source>
        <dbReference type="ARBA" id="ARBA00009677"/>
    </source>
</evidence>
<gene>
    <name evidence="7" type="primary">flgB</name>
    <name evidence="7" type="ORF">CAV_0744</name>
</gene>
<evidence type="ECO:0000256" key="4">
    <source>
        <dbReference type="ARBA" id="ARBA00023143"/>
    </source>
</evidence>
<comment type="subcellular location">
    <subcellularLocation>
        <location evidence="1 6">Bacterial flagellum basal body</location>
    </subcellularLocation>
</comment>
<comment type="function">
    <text evidence="5 6">Structural component of flagellum, the bacterial motility apparatus. Part of the rod structure of flagellar basal body.</text>
</comment>
<dbReference type="Proteomes" id="UP000201169">
    <property type="component" value="Chromosome"/>
</dbReference>
<keyword evidence="8" id="KW-1185">Reference proteome</keyword>